<proteinExistence type="predicted"/>
<dbReference type="RefSeq" id="WP_154538512.1">
    <property type="nucleotide sequence ID" value="NZ_VUNE01000005.1"/>
</dbReference>
<sequence length="206" mass="23171">MSFYKFVVGVLSFLSKILYRVEIIGEGNIPSEGNLIIIANHKHFLDPVFMLVAVKNRKIIPVAKQELFSVPILKFFMKKVGAIPVNRDNPSISTFRAVLSEIKSGSVLGIFPEGTRADTYDFLTPKSGTTMFSIKTKSDIVPMSIISTFKLFSKVKVVIGEPIDMSQYYNRKVDKSEYQGIVQECFDVVVKNYKDNMGGIIPERTE</sequence>
<dbReference type="AlphaFoldDB" id="A0A6N7X4P8"/>
<dbReference type="CDD" id="cd07989">
    <property type="entry name" value="LPLAT_AGPAT-like"/>
    <property type="match status" value="1"/>
</dbReference>
<dbReference type="PANTHER" id="PTHR10434:SF11">
    <property type="entry name" value="1-ACYL-SN-GLYCEROL-3-PHOSPHATE ACYLTRANSFERASE"/>
    <property type="match status" value="1"/>
</dbReference>
<accession>A0A6N7X4P8</accession>
<protein>
    <submittedName>
        <fullName evidence="4">1-acyl-sn-glycerol-3-phosphate acyltransferase</fullName>
    </submittedName>
</protein>
<keyword evidence="2 4" id="KW-0012">Acyltransferase</keyword>
<dbReference type="PANTHER" id="PTHR10434">
    <property type="entry name" value="1-ACYL-SN-GLYCEROL-3-PHOSPHATE ACYLTRANSFERASE"/>
    <property type="match status" value="1"/>
</dbReference>
<dbReference type="SMART" id="SM00563">
    <property type="entry name" value="PlsC"/>
    <property type="match status" value="1"/>
</dbReference>
<evidence type="ECO:0000259" key="3">
    <source>
        <dbReference type="SMART" id="SM00563"/>
    </source>
</evidence>
<keyword evidence="5" id="KW-1185">Reference proteome</keyword>
<dbReference type="Proteomes" id="UP000440713">
    <property type="component" value="Unassembled WGS sequence"/>
</dbReference>
<gene>
    <name evidence="4" type="ORF">FYJ71_08785</name>
</gene>
<name>A0A6N7X4P8_9FIRM</name>
<organism evidence="4 5">
    <name type="scientific">Peptostreptococcus porci</name>
    <dbReference type="NCBI Taxonomy" id="2652282"/>
    <lineage>
        <taxon>Bacteria</taxon>
        <taxon>Bacillati</taxon>
        <taxon>Bacillota</taxon>
        <taxon>Clostridia</taxon>
        <taxon>Peptostreptococcales</taxon>
        <taxon>Peptostreptococcaceae</taxon>
        <taxon>Peptostreptococcus</taxon>
    </lineage>
</organism>
<reference evidence="4 5" key="1">
    <citation type="submission" date="2019-08" db="EMBL/GenBank/DDBJ databases">
        <title>In-depth cultivation of the pig gut microbiome towards novel bacterial diversity and tailored functional studies.</title>
        <authorList>
            <person name="Wylensek D."/>
            <person name="Hitch T.C.A."/>
            <person name="Clavel T."/>
        </authorList>
    </citation>
    <scope>NUCLEOTIDE SEQUENCE [LARGE SCALE GENOMIC DNA]</scope>
    <source>
        <strain evidence="4 5">WCA-SAB-591-4A-A</strain>
    </source>
</reference>
<dbReference type="GO" id="GO:0006654">
    <property type="term" value="P:phosphatidic acid biosynthetic process"/>
    <property type="evidence" value="ECO:0007669"/>
    <property type="project" value="TreeGrafter"/>
</dbReference>
<evidence type="ECO:0000313" key="4">
    <source>
        <dbReference type="EMBL" id="MST63031.1"/>
    </source>
</evidence>
<evidence type="ECO:0000313" key="5">
    <source>
        <dbReference type="Proteomes" id="UP000440713"/>
    </source>
</evidence>
<dbReference type="InterPro" id="IPR002123">
    <property type="entry name" value="Plipid/glycerol_acylTrfase"/>
</dbReference>
<dbReference type="EMBL" id="VUNE01000005">
    <property type="protein sequence ID" value="MST63031.1"/>
    <property type="molecule type" value="Genomic_DNA"/>
</dbReference>
<keyword evidence="1 4" id="KW-0808">Transferase</keyword>
<dbReference type="Pfam" id="PF01553">
    <property type="entry name" value="Acyltransferase"/>
    <property type="match status" value="1"/>
</dbReference>
<dbReference type="GO" id="GO:0003841">
    <property type="term" value="F:1-acylglycerol-3-phosphate O-acyltransferase activity"/>
    <property type="evidence" value="ECO:0007669"/>
    <property type="project" value="TreeGrafter"/>
</dbReference>
<evidence type="ECO:0000256" key="1">
    <source>
        <dbReference type="ARBA" id="ARBA00022679"/>
    </source>
</evidence>
<comment type="caution">
    <text evidence="4">The sequence shown here is derived from an EMBL/GenBank/DDBJ whole genome shotgun (WGS) entry which is preliminary data.</text>
</comment>
<evidence type="ECO:0000256" key="2">
    <source>
        <dbReference type="ARBA" id="ARBA00023315"/>
    </source>
</evidence>
<feature type="domain" description="Phospholipid/glycerol acyltransferase" evidence="3">
    <location>
        <begin position="35"/>
        <end position="148"/>
    </location>
</feature>
<dbReference type="SUPFAM" id="SSF69593">
    <property type="entry name" value="Glycerol-3-phosphate (1)-acyltransferase"/>
    <property type="match status" value="1"/>
</dbReference>